<sequence>MDAPNLPELLAQDLTLSEEIFKRKDMSSGAPAPTLATYTGMDTFAVSASQHQSRQAYGYLNGISGGQTLGSIREQCSHDHIANLQNHSTTFGGASDASSLECSPMDSPLSPLQRGESVATVATSVQSNGAWLSDISAKAYTKRDRINSGAFLDFGDGNRDDSDTEDEDEKSGRPILSRGDSGIEVPPASPSIQEHDVLDPPPNIGRKPRPKPPALLIPSRSASARRPVTGDSDSSYSPRTTLPPRVRVRRDMSPSSPKPTISDAPGAPGALTVPSVAETRANTGKPPLRIELPTADVNAFPRLSPFSPAASVQTWLDTNIVHSPMPHESDAAMPEDVPFGVSGLPLPQSVLNTLTISTLYFPETMLLSSSLSIETIRSYARKMRQPAEQEGGGGRERLTPPRGLEASQKASRAPSPWSPPPSPPDHKRSFWPNVFHRKGSHHRSQQNARCCTNGDKYFDPPPPQPPGCQGCPGVLQNFSAGSTTSLHPPNWTPFSNIFVGGSDYLCDALYAHVVAYNYISCLCGRGIRLVEFERPKSAHAKQLEQQEALEPSRVPKKAATLLGLSYFALETVLAAAEENGARDNEREKMRRGTVPGLVHEPEPIASPELHGDKNSLRELQEALGGCIAKIVSALRQGEAGKVGTGCLIKGAKVPYLDPMFLRALCEIVRCSEGACSKSPQNPIP</sequence>
<keyword evidence="3" id="KW-1185">Reference proteome</keyword>
<reference evidence="2" key="1">
    <citation type="submission" date="2022-07" db="EMBL/GenBank/DDBJ databases">
        <title>Draft genome sequence of Zalerion maritima ATCC 34329, a (micro)plastics degrading marine fungus.</title>
        <authorList>
            <person name="Paco A."/>
            <person name="Goncalves M.F.M."/>
            <person name="Rocha-Santos T.A.P."/>
            <person name="Alves A."/>
        </authorList>
    </citation>
    <scope>NUCLEOTIDE SEQUENCE</scope>
    <source>
        <strain evidence="2">ATCC 34329</strain>
    </source>
</reference>
<gene>
    <name evidence="2" type="ORF">MKZ38_007517</name>
</gene>
<dbReference type="Proteomes" id="UP001201980">
    <property type="component" value="Unassembled WGS sequence"/>
</dbReference>
<comment type="caution">
    <text evidence="2">The sequence shown here is derived from an EMBL/GenBank/DDBJ whole genome shotgun (WGS) entry which is preliminary data.</text>
</comment>
<accession>A0AAD5RME5</accession>
<protein>
    <submittedName>
        <fullName evidence="2">Uncharacterized protein</fullName>
    </submittedName>
</protein>
<feature type="region of interest" description="Disordered" evidence="1">
    <location>
        <begin position="92"/>
        <end position="115"/>
    </location>
</feature>
<feature type="region of interest" description="Disordered" evidence="1">
    <location>
        <begin position="149"/>
        <end position="272"/>
    </location>
</feature>
<name>A0AAD5RME5_9PEZI</name>
<organism evidence="2 3">
    <name type="scientific">Zalerion maritima</name>
    <dbReference type="NCBI Taxonomy" id="339359"/>
    <lineage>
        <taxon>Eukaryota</taxon>
        <taxon>Fungi</taxon>
        <taxon>Dikarya</taxon>
        <taxon>Ascomycota</taxon>
        <taxon>Pezizomycotina</taxon>
        <taxon>Sordariomycetes</taxon>
        <taxon>Lulworthiomycetidae</taxon>
        <taxon>Lulworthiales</taxon>
        <taxon>Lulworthiaceae</taxon>
        <taxon>Zalerion</taxon>
    </lineage>
</organism>
<dbReference type="EMBL" id="JAKWBI020000493">
    <property type="protein sequence ID" value="KAJ2894478.1"/>
    <property type="molecule type" value="Genomic_DNA"/>
</dbReference>
<evidence type="ECO:0000313" key="2">
    <source>
        <dbReference type="EMBL" id="KAJ2894478.1"/>
    </source>
</evidence>
<feature type="region of interest" description="Disordered" evidence="1">
    <location>
        <begin position="382"/>
        <end position="432"/>
    </location>
</feature>
<proteinExistence type="predicted"/>
<evidence type="ECO:0000256" key="1">
    <source>
        <dbReference type="SAM" id="MobiDB-lite"/>
    </source>
</evidence>
<dbReference type="AlphaFoldDB" id="A0AAD5RME5"/>
<feature type="compositionally biased region" description="Polar residues" evidence="1">
    <location>
        <begin position="92"/>
        <end position="101"/>
    </location>
</feature>
<evidence type="ECO:0000313" key="3">
    <source>
        <dbReference type="Proteomes" id="UP001201980"/>
    </source>
</evidence>